<comment type="caution">
    <text evidence="1">The sequence shown here is derived from an EMBL/GenBank/DDBJ whole genome shotgun (WGS) entry which is preliminary data.</text>
</comment>
<dbReference type="RefSeq" id="WP_191733012.1">
    <property type="nucleotide sequence ID" value="NZ_JACSPR010000003.1"/>
</dbReference>
<reference evidence="1 2" key="1">
    <citation type="submission" date="2020-08" db="EMBL/GenBank/DDBJ databases">
        <title>A Genomic Blueprint of the Chicken Gut Microbiome.</title>
        <authorList>
            <person name="Gilroy R."/>
            <person name="Ravi A."/>
            <person name="Getino M."/>
            <person name="Pursley I."/>
            <person name="Horton D.L."/>
            <person name="Alikhan N.-F."/>
            <person name="Baker D."/>
            <person name="Gharbi K."/>
            <person name="Hall N."/>
            <person name="Watson M."/>
            <person name="Adriaenssens E.M."/>
            <person name="Foster-Nyarko E."/>
            <person name="Jarju S."/>
            <person name="Secka A."/>
            <person name="Antonio M."/>
            <person name="Oren A."/>
            <person name="Chaudhuri R."/>
            <person name="La Ragione R.M."/>
            <person name="Hildebrand F."/>
            <person name="Pallen M.J."/>
        </authorList>
    </citation>
    <scope>NUCLEOTIDE SEQUENCE [LARGE SCALE GENOMIC DNA]</scope>
    <source>
        <strain evidence="1 2">Sa1YVA5</strain>
    </source>
</reference>
<dbReference type="AlphaFoldDB" id="A0A8I0HN38"/>
<organism evidence="1 2">
    <name type="scientific">Corynebacterium gallinarum</name>
    <dbReference type="NCBI Taxonomy" id="2762214"/>
    <lineage>
        <taxon>Bacteria</taxon>
        <taxon>Bacillati</taxon>
        <taxon>Actinomycetota</taxon>
        <taxon>Actinomycetes</taxon>
        <taxon>Mycobacteriales</taxon>
        <taxon>Corynebacteriaceae</taxon>
        <taxon>Corynebacterium</taxon>
    </lineage>
</organism>
<evidence type="ECO:0000313" key="2">
    <source>
        <dbReference type="Proteomes" id="UP000650224"/>
    </source>
</evidence>
<dbReference type="Proteomes" id="UP000650224">
    <property type="component" value="Unassembled WGS sequence"/>
</dbReference>
<accession>A0A8I0HN38</accession>
<keyword evidence="2" id="KW-1185">Reference proteome</keyword>
<name>A0A8I0HN38_9CORY</name>
<proteinExistence type="predicted"/>
<gene>
    <name evidence="1" type="ORF">H9627_05500</name>
</gene>
<dbReference type="EMBL" id="JACSPR010000003">
    <property type="protein sequence ID" value="MBD8029784.1"/>
    <property type="molecule type" value="Genomic_DNA"/>
</dbReference>
<protein>
    <submittedName>
        <fullName evidence="1">Uncharacterized protein</fullName>
    </submittedName>
</protein>
<sequence>MAAALHEVLSMTEVAVRGAIDAQLQSFAKSHGVTTGEWIKEKDSLPHLSELRFANGRPLFDHASLRRMSRKQEGGRTRMHPRSQASTSHGDLIAQVMFGTWGAMLPDKNDSRPQSVQEAINSLWREALQEAFPHRITTIRRFTAPQTIGDHVRVSATLRNRVNHVDSLLNVDVESYLENTIAPLLQAIGPEIKQVIMAQSRVLAVWQRRTVPMIGPGLNIKQISRNH</sequence>
<evidence type="ECO:0000313" key="1">
    <source>
        <dbReference type="EMBL" id="MBD8029784.1"/>
    </source>
</evidence>